<keyword evidence="4" id="KW-1185">Reference proteome</keyword>
<dbReference type="Proteomes" id="UP000663828">
    <property type="component" value="Unassembled WGS sequence"/>
</dbReference>
<accession>A0A816FYR0</accession>
<dbReference type="Proteomes" id="UP000663852">
    <property type="component" value="Unassembled WGS sequence"/>
</dbReference>
<evidence type="ECO:0000313" key="3">
    <source>
        <dbReference type="EMBL" id="CAF1667867.1"/>
    </source>
</evidence>
<sequence length="142" mass="16262">MDADGFGMDQRKRGGHFGEPEYRDGMSASTKRHFDHVKRKMLAFVDRQHRRKKSDRAMQMPASAPFHHKPPPIFADQNRPPKPTIHHPTPLLLHKPQGIFPGQHGPQKNLVHRGFATPQIPHRFQKGGINMDGKMHPNVAFF</sequence>
<dbReference type="EMBL" id="CAJNOJ010000008">
    <property type="protein sequence ID" value="CAF0768545.1"/>
    <property type="molecule type" value="Genomic_DNA"/>
</dbReference>
<evidence type="ECO:0000313" key="4">
    <source>
        <dbReference type="Proteomes" id="UP000663828"/>
    </source>
</evidence>
<gene>
    <name evidence="2" type="ORF">EDS130_LOCUS3173</name>
    <name evidence="3" type="ORF">XAT740_LOCUS58120</name>
</gene>
<comment type="caution">
    <text evidence="3">The sequence shown here is derived from an EMBL/GenBank/DDBJ whole genome shotgun (WGS) entry which is preliminary data.</text>
</comment>
<dbReference type="OrthoDB" id="10003447at2759"/>
<feature type="region of interest" description="Disordered" evidence="1">
    <location>
        <begin position="1"/>
        <end position="95"/>
    </location>
</feature>
<evidence type="ECO:0000313" key="2">
    <source>
        <dbReference type="EMBL" id="CAF0768545.1"/>
    </source>
</evidence>
<protein>
    <submittedName>
        <fullName evidence="3">Uncharacterized protein</fullName>
    </submittedName>
</protein>
<name>A0A816FYR0_ADIRI</name>
<feature type="compositionally biased region" description="Basic and acidic residues" evidence="1">
    <location>
        <begin position="9"/>
        <end position="24"/>
    </location>
</feature>
<dbReference type="AlphaFoldDB" id="A0A816FYR0"/>
<reference evidence="3" key="1">
    <citation type="submission" date="2021-02" db="EMBL/GenBank/DDBJ databases">
        <authorList>
            <person name="Nowell W R."/>
        </authorList>
    </citation>
    <scope>NUCLEOTIDE SEQUENCE</scope>
</reference>
<dbReference type="EMBL" id="CAJNOR010012474">
    <property type="protein sequence ID" value="CAF1667867.1"/>
    <property type="molecule type" value="Genomic_DNA"/>
</dbReference>
<organism evidence="3 4">
    <name type="scientific">Adineta ricciae</name>
    <name type="common">Rotifer</name>
    <dbReference type="NCBI Taxonomy" id="249248"/>
    <lineage>
        <taxon>Eukaryota</taxon>
        <taxon>Metazoa</taxon>
        <taxon>Spiralia</taxon>
        <taxon>Gnathifera</taxon>
        <taxon>Rotifera</taxon>
        <taxon>Eurotatoria</taxon>
        <taxon>Bdelloidea</taxon>
        <taxon>Adinetida</taxon>
        <taxon>Adinetidae</taxon>
        <taxon>Adineta</taxon>
    </lineage>
</organism>
<proteinExistence type="predicted"/>
<evidence type="ECO:0000256" key="1">
    <source>
        <dbReference type="SAM" id="MobiDB-lite"/>
    </source>
</evidence>
<feature type="compositionally biased region" description="Basic residues" evidence="1">
    <location>
        <begin position="30"/>
        <end position="41"/>
    </location>
</feature>